<dbReference type="Proteomes" id="UP000054804">
    <property type="component" value="Unassembled WGS sequence"/>
</dbReference>
<dbReference type="PROSITE" id="PS50075">
    <property type="entry name" value="CARRIER"/>
    <property type="match status" value="1"/>
</dbReference>
<keyword evidence="4" id="KW-0511">Multifunctional enzyme</keyword>
<dbReference type="PROSITE" id="PS00012">
    <property type="entry name" value="PHOSPHOPANTETHEINE"/>
    <property type="match status" value="1"/>
</dbReference>
<evidence type="ECO:0000256" key="4">
    <source>
        <dbReference type="ARBA" id="ARBA00023268"/>
    </source>
</evidence>
<evidence type="ECO:0000256" key="1">
    <source>
        <dbReference type="ARBA" id="ARBA00022450"/>
    </source>
</evidence>
<dbReference type="PANTHER" id="PTHR43775:SF51">
    <property type="entry name" value="INACTIVE PHENOLPHTHIOCEROL SYNTHESIS POLYKETIDE SYNTHASE TYPE I PKS1-RELATED"/>
    <property type="match status" value="1"/>
</dbReference>
<keyword evidence="7" id="KW-1185">Reference proteome</keyword>
<keyword evidence="2" id="KW-0597">Phosphoprotein</keyword>
<dbReference type="AlphaFoldDB" id="A0A0W7WQN6"/>
<evidence type="ECO:0000256" key="2">
    <source>
        <dbReference type="ARBA" id="ARBA00022553"/>
    </source>
</evidence>
<gene>
    <name evidence="6" type="ORF">AT728_40775</name>
</gene>
<dbReference type="STRING" id="1765722.AT728_40775"/>
<dbReference type="InterPro" id="IPR050091">
    <property type="entry name" value="PKS_NRPS_Biosynth_Enz"/>
</dbReference>
<dbReference type="InterPro" id="IPR006162">
    <property type="entry name" value="Ppantetheine_attach_site"/>
</dbReference>
<proteinExistence type="predicted"/>
<evidence type="ECO:0000313" key="6">
    <source>
        <dbReference type="EMBL" id="KUF12880.1"/>
    </source>
</evidence>
<dbReference type="GO" id="GO:0004312">
    <property type="term" value="F:fatty acid synthase activity"/>
    <property type="evidence" value="ECO:0007669"/>
    <property type="project" value="TreeGrafter"/>
</dbReference>
<accession>A0A0W7WQN6</accession>
<dbReference type="Gene3D" id="3.40.50.720">
    <property type="entry name" value="NAD(P)-binding Rossmann-like Domain"/>
    <property type="match status" value="1"/>
</dbReference>
<dbReference type="InterPro" id="IPR036736">
    <property type="entry name" value="ACP-like_sf"/>
</dbReference>
<protein>
    <recommendedName>
        <fullName evidence="5">Carrier domain-containing protein</fullName>
    </recommendedName>
</protein>
<dbReference type="GO" id="GO:0017000">
    <property type="term" value="P:antibiotic biosynthetic process"/>
    <property type="evidence" value="ECO:0007669"/>
    <property type="project" value="UniProtKB-ARBA"/>
</dbReference>
<evidence type="ECO:0000313" key="7">
    <source>
        <dbReference type="Proteomes" id="UP000054804"/>
    </source>
</evidence>
<dbReference type="GO" id="GO:0006633">
    <property type="term" value="P:fatty acid biosynthetic process"/>
    <property type="evidence" value="ECO:0007669"/>
    <property type="project" value="TreeGrafter"/>
</dbReference>
<dbReference type="SMART" id="SM01294">
    <property type="entry name" value="PKS_PP_betabranch"/>
    <property type="match status" value="1"/>
</dbReference>
<evidence type="ECO:0000259" key="5">
    <source>
        <dbReference type="PROSITE" id="PS50075"/>
    </source>
</evidence>
<name>A0A0W7WQN6_9ACTN</name>
<dbReference type="PANTHER" id="PTHR43775">
    <property type="entry name" value="FATTY ACID SYNTHASE"/>
    <property type="match status" value="1"/>
</dbReference>
<organism evidence="6 7">
    <name type="scientific">Streptomyces silvensis</name>
    <dbReference type="NCBI Taxonomy" id="1765722"/>
    <lineage>
        <taxon>Bacteria</taxon>
        <taxon>Bacillati</taxon>
        <taxon>Actinomycetota</taxon>
        <taxon>Actinomycetes</taxon>
        <taxon>Kitasatosporales</taxon>
        <taxon>Streptomycetaceae</taxon>
        <taxon>Streptomyces</taxon>
    </lineage>
</organism>
<reference evidence="6 7" key="1">
    <citation type="submission" date="2015-12" db="EMBL/GenBank/DDBJ databases">
        <title>Draft genome sequence of Streptomyces silvensis ATCC 53525, a producer of novel hormone antagonists.</title>
        <authorList>
            <person name="Johnston C.W."/>
            <person name="Li Y."/>
            <person name="Magarvey N.A."/>
        </authorList>
    </citation>
    <scope>NUCLEOTIDE SEQUENCE [LARGE SCALE GENOMIC DNA]</scope>
    <source>
        <strain evidence="6 7">ATCC 53525</strain>
    </source>
</reference>
<dbReference type="InterPro" id="IPR020806">
    <property type="entry name" value="PKS_PP-bd"/>
</dbReference>
<dbReference type="InterPro" id="IPR009081">
    <property type="entry name" value="PP-bd_ACP"/>
</dbReference>
<sequence>MGARMAGTGAAGLSADEGMELFDATALGDDPVVVPMRLDLRAVRELPVVPPVFSGLVRTKDRRTAETGADPAAALRERLAALPATERTSALVDVVCTHVAAVLALPGAASVDERRPFTDAGFDSLTAVELRNRLGAATGLRLPATLIFDYPTPLDLVGLLTEELVVDEPGGVAPLLAELNRIEASLAAFGPGDDEDDRIGARLSALLAVWRDSRADAAEQPSDDLDTATDDEVFDLLGKEFGIS</sequence>
<dbReference type="Gene3D" id="1.10.1200.10">
    <property type="entry name" value="ACP-like"/>
    <property type="match status" value="1"/>
</dbReference>
<dbReference type="GO" id="GO:0031177">
    <property type="term" value="F:phosphopantetheine binding"/>
    <property type="evidence" value="ECO:0007669"/>
    <property type="project" value="InterPro"/>
</dbReference>
<feature type="domain" description="Carrier" evidence="5">
    <location>
        <begin position="89"/>
        <end position="164"/>
    </location>
</feature>
<keyword evidence="3" id="KW-0808">Transferase</keyword>
<dbReference type="FunFam" id="1.10.1200.10:FF:000007">
    <property type="entry name" value="Probable polyketide synthase pks17"/>
    <property type="match status" value="1"/>
</dbReference>
<evidence type="ECO:0000256" key="3">
    <source>
        <dbReference type="ARBA" id="ARBA00022679"/>
    </source>
</evidence>
<keyword evidence="1" id="KW-0596">Phosphopantetheine</keyword>
<dbReference type="SUPFAM" id="SSF47336">
    <property type="entry name" value="ACP-like"/>
    <property type="match status" value="1"/>
</dbReference>
<dbReference type="EMBL" id="LOCL01000086">
    <property type="protein sequence ID" value="KUF12880.1"/>
    <property type="molecule type" value="Genomic_DNA"/>
</dbReference>
<dbReference type="SMART" id="SM00823">
    <property type="entry name" value="PKS_PP"/>
    <property type="match status" value="1"/>
</dbReference>
<dbReference type="Pfam" id="PF00550">
    <property type="entry name" value="PP-binding"/>
    <property type="match status" value="1"/>
</dbReference>
<comment type="caution">
    <text evidence="6">The sequence shown here is derived from an EMBL/GenBank/DDBJ whole genome shotgun (WGS) entry which is preliminary data.</text>
</comment>